<dbReference type="EMBL" id="JBJXVJ010000003">
    <property type="protein sequence ID" value="MFN1218057.1"/>
    <property type="molecule type" value="Genomic_DNA"/>
</dbReference>
<accession>A0ABW9K5Q1</accession>
<proteinExistence type="predicted"/>
<dbReference type="Proteomes" id="UP001634154">
    <property type="component" value="Unassembled WGS sequence"/>
</dbReference>
<keyword evidence="3" id="KW-1185">Reference proteome</keyword>
<sequence>MRTNSIFLGLMLSISVFSQTKIIAFKSHNGQSENFRTAVYENLFDANLSNLGDPKPNFQKATLDSLIILDDGEGVLVASSLSDLFFDAEKREKQPVKEVVHKRALFSKKNIDSVKAILKRDYHFDNNVDSAIVVKYDKEKKSYKEVRPSTKKPKKDKSDKTRGGLLIGVLMLSGVSGLYSWKRNKRNHEK</sequence>
<dbReference type="RefSeq" id="WP_409357128.1">
    <property type="nucleotide sequence ID" value="NZ_JBJXVJ010000003.1"/>
</dbReference>
<organism evidence="2 3">
    <name type="scientific">Chryseobacterium kwangjuense</name>
    <dbReference type="NCBI Taxonomy" id="267125"/>
    <lineage>
        <taxon>Bacteria</taxon>
        <taxon>Pseudomonadati</taxon>
        <taxon>Bacteroidota</taxon>
        <taxon>Flavobacteriia</taxon>
        <taxon>Flavobacteriales</taxon>
        <taxon>Weeksellaceae</taxon>
        <taxon>Chryseobacterium group</taxon>
        <taxon>Chryseobacterium</taxon>
    </lineage>
</organism>
<gene>
    <name evidence="2" type="ORF">ACKW6Q_13890</name>
</gene>
<keyword evidence="1" id="KW-1133">Transmembrane helix</keyword>
<keyword evidence="1" id="KW-0472">Membrane</keyword>
<feature type="transmembrane region" description="Helical" evidence="1">
    <location>
        <begin position="163"/>
        <end position="181"/>
    </location>
</feature>
<keyword evidence="1" id="KW-0812">Transmembrane</keyword>
<evidence type="ECO:0000313" key="2">
    <source>
        <dbReference type="EMBL" id="MFN1218057.1"/>
    </source>
</evidence>
<comment type="caution">
    <text evidence="2">The sequence shown here is derived from an EMBL/GenBank/DDBJ whole genome shotgun (WGS) entry which is preliminary data.</text>
</comment>
<reference evidence="2 3" key="1">
    <citation type="submission" date="2024-12" db="EMBL/GenBank/DDBJ databases">
        <title>Draft genome sequence of Chryseobacterium kwangjuense AG447.</title>
        <authorList>
            <person name="Cheptsov V.S."/>
            <person name="Belov A."/>
            <person name="Zavarzina A.G."/>
        </authorList>
    </citation>
    <scope>NUCLEOTIDE SEQUENCE [LARGE SCALE GENOMIC DNA]</scope>
    <source>
        <strain evidence="2 3">AG447</strain>
    </source>
</reference>
<evidence type="ECO:0000313" key="3">
    <source>
        <dbReference type="Proteomes" id="UP001634154"/>
    </source>
</evidence>
<evidence type="ECO:0000256" key="1">
    <source>
        <dbReference type="SAM" id="Phobius"/>
    </source>
</evidence>
<protein>
    <recommendedName>
        <fullName evidence="4">LPXTG cell wall anchor domain-containing protein</fullName>
    </recommendedName>
</protein>
<evidence type="ECO:0008006" key="4">
    <source>
        <dbReference type="Google" id="ProtNLM"/>
    </source>
</evidence>
<name>A0ABW9K5Q1_9FLAO</name>